<feature type="compositionally biased region" description="Low complexity" evidence="13">
    <location>
        <begin position="29"/>
        <end position="38"/>
    </location>
</feature>
<evidence type="ECO:0000256" key="10">
    <source>
        <dbReference type="ARBA" id="ARBA00023054"/>
    </source>
</evidence>
<reference evidence="16 17" key="2">
    <citation type="submission" date="2015-05" db="EMBL/GenBank/DDBJ databases">
        <authorList>
            <person name="Morales-Cruz A."/>
            <person name="Amrine K.C."/>
            <person name="Cantu D."/>
        </authorList>
    </citation>
    <scope>NUCLEOTIDE SEQUENCE [LARGE SCALE GENOMIC DNA]</scope>
    <source>
        <strain evidence="16">UCRPC4</strain>
    </source>
</reference>
<evidence type="ECO:0000256" key="5">
    <source>
        <dbReference type="ARBA" id="ARBA00018125"/>
    </source>
</evidence>
<dbReference type="GO" id="GO:0005634">
    <property type="term" value="C:nucleus"/>
    <property type="evidence" value="ECO:0007669"/>
    <property type="project" value="UniProtKB-SubCell"/>
</dbReference>
<dbReference type="PANTHER" id="PTHR15989:SF5">
    <property type="entry name" value="VEZATIN"/>
    <property type="match status" value="1"/>
</dbReference>
<evidence type="ECO:0000256" key="9">
    <source>
        <dbReference type="ARBA" id="ARBA00022989"/>
    </source>
</evidence>
<evidence type="ECO:0000259" key="15">
    <source>
        <dbReference type="Pfam" id="PF12632"/>
    </source>
</evidence>
<proteinExistence type="inferred from homology"/>
<evidence type="ECO:0000256" key="6">
    <source>
        <dbReference type="ARBA" id="ARBA00022475"/>
    </source>
</evidence>
<reference evidence="16 17" key="1">
    <citation type="submission" date="2015-05" db="EMBL/GenBank/DDBJ databases">
        <title>Distinctive expansion of gene families associated with plant cell wall degradation and secondary metabolism in the genomes of grapevine trunk pathogens.</title>
        <authorList>
            <person name="Lawrence D.P."/>
            <person name="Travadon R."/>
            <person name="Rolshausen P.E."/>
            <person name="Baumgartner K."/>
        </authorList>
    </citation>
    <scope>NUCLEOTIDE SEQUENCE [LARGE SCALE GENOMIC DNA]</scope>
    <source>
        <strain evidence="16">UCRPC4</strain>
    </source>
</reference>
<keyword evidence="6" id="KW-1003">Cell membrane</keyword>
<evidence type="ECO:0000256" key="4">
    <source>
        <dbReference type="ARBA" id="ARBA00007245"/>
    </source>
</evidence>
<evidence type="ECO:0000256" key="2">
    <source>
        <dbReference type="ARBA" id="ARBA00004536"/>
    </source>
</evidence>
<sequence length="588" mass="66202">MDAVVFEESPLANYIEGQGNDDDAYQGNSSSPSTSSERLSFAPRGLARFKGALPSPLRIPKHFQKGAQGSRRNVIQPSGRHYPKEDEPFLERFRYTIVASQLLDDQITAYKFSVLKTSTRTSGLLWLTGSRIILLVILVALGIFAYSRWKYAKEIRHNSIQSLRDLIASSQAFDITIAASLNFIQEVEIVSRGYDITSPLPPISRIEEKTQQRRCLKLRREVANYLSELSQQYIEIHRAFSRYAPEEVVEQYHDIYDISRRDFQEVGLLSPQPLASDPEALKTLKVTFAKHFVARKVILCDLLAFSSHQENDEPEKWHVAIGETSTLAKSIASMTEKINVLLQSEQGPPLPDSEPRPQPEDAPGLGISPGRHTPDPENDANRLQVSRLISLSQGVRTLGAKLHLFKEQANEALEDRTLADVNAILAHQWDSIGTDLKSLLSEWERGKQLMILHANGQRRTSNRISNRLSRSPMSPTRSLGGSTAVDGSPSDALKRLTGDYDSDPSRSTPDPEASDDEVFEAMALPKQRSTLTREERLAKMREERLQRALNQEKQEASTNMLRELETVIKHRPRARTRTSSTPMRKTTL</sequence>
<keyword evidence="7 14" id="KW-0812">Transmembrane</keyword>
<accession>A0A0G2DZC8</accession>
<evidence type="ECO:0000313" key="16">
    <source>
        <dbReference type="EMBL" id="KKY15481.1"/>
    </source>
</evidence>
<dbReference type="Pfam" id="PF12632">
    <property type="entry name" value="Vezatin"/>
    <property type="match status" value="1"/>
</dbReference>
<comment type="similarity">
    <text evidence="4">Belongs to the vezatin family.</text>
</comment>
<comment type="subcellular location">
    <subcellularLocation>
        <location evidence="2">Cell junction</location>
        <location evidence="2">Adherens junction</location>
    </subcellularLocation>
    <subcellularLocation>
        <location evidence="3">Cell membrane</location>
        <topology evidence="3">Multi-pass membrane protein</topology>
    </subcellularLocation>
    <subcellularLocation>
        <location evidence="1">Nucleus</location>
    </subcellularLocation>
</comment>
<keyword evidence="11 14" id="KW-0472">Membrane</keyword>
<dbReference type="GO" id="GO:0098609">
    <property type="term" value="P:cell-cell adhesion"/>
    <property type="evidence" value="ECO:0007669"/>
    <property type="project" value="InterPro"/>
</dbReference>
<keyword evidence="10" id="KW-0175">Coiled coil</keyword>
<comment type="caution">
    <text evidence="16">The sequence shown here is derived from an EMBL/GenBank/DDBJ whole genome shotgun (WGS) entry which is preliminary data.</text>
</comment>
<dbReference type="InterPro" id="IPR026858">
    <property type="entry name" value="Vezatin"/>
</dbReference>
<dbReference type="InterPro" id="IPR026859">
    <property type="entry name" value="Myosin-bd"/>
</dbReference>
<name>A0A0G2DZC8_PHACM</name>
<dbReference type="GO" id="GO:0005886">
    <property type="term" value="C:plasma membrane"/>
    <property type="evidence" value="ECO:0007669"/>
    <property type="project" value="UniProtKB-SubCell"/>
</dbReference>
<keyword evidence="8" id="KW-0965">Cell junction</keyword>
<dbReference type="AlphaFoldDB" id="A0A0G2DZC8"/>
<dbReference type="OrthoDB" id="21151at2759"/>
<evidence type="ECO:0000313" key="17">
    <source>
        <dbReference type="Proteomes" id="UP000053317"/>
    </source>
</evidence>
<keyword evidence="17" id="KW-1185">Reference proteome</keyword>
<evidence type="ECO:0000256" key="1">
    <source>
        <dbReference type="ARBA" id="ARBA00004123"/>
    </source>
</evidence>
<dbReference type="PANTHER" id="PTHR15989">
    <property type="entry name" value="VEZATIN"/>
    <property type="match status" value="1"/>
</dbReference>
<keyword evidence="12" id="KW-0539">Nucleus</keyword>
<evidence type="ECO:0000256" key="3">
    <source>
        <dbReference type="ARBA" id="ARBA00004651"/>
    </source>
</evidence>
<dbReference type="EMBL" id="LCWF01000186">
    <property type="protein sequence ID" value="KKY15481.1"/>
    <property type="molecule type" value="Genomic_DNA"/>
</dbReference>
<keyword evidence="9 14" id="KW-1133">Transmembrane helix</keyword>
<dbReference type="GO" id="GO:0017022">
    <property type="term" value="F:myosin binding"/>
    <property type="evidence" value="ECO:0007669"/>
    <property type="project" value="InterPro"/>
</dbReference>
<organism evidence="16 17">
    <name type="scientific">Phaeomoniella chlamydospora</name>
    <name type="common">Phaeoacremonium chlamydosporum</name>
    <dbReference type="NCBI Taxonomy" id="158046"/>
    <lineage>
        <taxon>Eukaryota</taxon>
        <taxon>Fungi</taxon>
        <taxon>Dikarya</taxon>
        <taxon>Ascomycota</taxon>
        <taxon>Pezizomycotina</taxon>
        <taxon>Eurotiomycetes</taxon>
        <taxon>Chaetothyriomycetidae</taxon>
        <taxon>Phaeomoniellales</taxon>
        <taxon>Phaeomoniellaceae</taxon>
        <taxon>Phaeomoniella</taxon>
    </lineage>
</organism>
<feature type="compositionally biased region" description="Polar residues" evidence="13">
    <location>
        <begin position="457"/>
        <end position="481"/>
    </location>
</feature>
<feature type="region of interest" description="Disordered" evidence="13">
    <location>
        <begin position="345"/>
        <end position="379"/>
    </location>
</feature>
<gene>
    <name evidence="16" type="ORF">UCRPC4_g06348</name>
</gene>
<protein>
    <recommendedName>
        <fullName evidence="5">Vezatin</fullName>
    </recommendedName>
</protein>
<evidence type="ECO:0000256" key="8">
    <source>
        <dbReference type="ARBA" id="ARBA00022949"/>
    </source>
</evidence>
<feature type="domain" description="Myosin-binding" evidence="15">
    <location>
        <begin position="120"/>
        <end position="402"/>
    </location>
</feature>
<feature type="transmembrane region" description="Helical" evidence="14">
    <location>
        <begin position="124"/>
        <end position="146"/>
    </location>
</feature>
<evidence type="ECO:0000256" key="12">
    <source>
        <dbReference type="ARBA" id="ARBA00023242"/>
    </source>
</evidence>
<feature type="region of interest" description="Disordered" evidence="13">
    <location>
        <begin position="16"/>
        <end position="38"/>
    </location>
</feature>
<evidence type="ECO:0000256" key="14">
    <source>
        <dbReference type="SAM" id="Phobius"/>
    </source>
</evidence>
<evidence type="ECO:0000256" key="13">
    <source>
        <dbReference type="SAM" id="MobiDB-lite"/>
    </source>
</evidence>
<dbReference type="Proteomes" id="UP000053317">
    <property type="component" value="Unassembled WGS sequence"/>
</dbReference>
<feature type="region of interest" description="Disordered" evidence="13">
    <location>
        <begin position="454"/>
        <end position="529"/>
    </location>
</feature>
<evidence type="ECO:0000256" key="7">
    <source>
        <dbReference type="ARBA" id="ARBA00022692"/>
    </source>
</evidence>
<evidence type="ECO:0000256" key="11">
    <source>
        <dbReference type="ARBA" id="ARBA00023136"/>
    </source>
</evidence>